<dbReference type="Proteomes" id="UP000008037">
    <property type="component" value="Chromosome"/>
</dbReference>
<dbReference type="BioCyc" id="CNIT1237085:G1324-1682-MONOMER"/>
<organism evidence="1 2">
    <name type="scientific">Nitrososphaera gargensis (strain Ga9.2)</name>
    <dbReference type="NCBI Taxonomy" id="1237085"/>
    <lineage>
        <taxon>Archaea</taxon>
        <taxon>Nitrososphaerota</taxon>
        <taxon>Nitrososphaeria</taxon>
        <taxon>Nitrososphaerales</taxon>
        <taxon>Nitrososphaeraceae</taxon>
        <taxon>Nitrososphaera</taxon>
    </lineage>
</organism>
<name>K0IK06_NITGG</name>
<dbReference type="KEGG" id="nga:Ngar_c16840"/>
<gene>
    <name evidence="1" type="ordered locus">Ngar_c16840</name>
</gene>
<dbReference type="AlphaFoldDB" id="K0IK06"/>
<accession>K0IK06</accession>
<reference evidence="1 2" key="1">
    <citation type="journal article" date="2012" name="Environ. Microbiol.">
        <title>The genome of the ammonia-oxidizing Candidatus Nitrososphaera gargensis: insights into metabolic versatility and environmental adaptations.</title>
        <authorList>
            <person name="Spang A."/>
            <person name="Poehlein A."/>
            <person name="Offre P."/>
            <person name="Zumbragel S."/>
            <person name="Haider S."/>
            <person name="Rychlik N."/>
            <person name="Nowka B."/>
            <person name="Schmeisser C."/>
            <person name="Lebedeva E.V."/>
            <person name="Rattei T."/>
            <person name="Bohm C."/>
            <person name="Schmid M."/>
            <person name="Galushko A."/>
            <person name="Hatzenpichler R."/>
            <person name="Weinmaier T."/>
            <person name="Daniel R."/>
            <person name="Schleper C."/>
            <person name="Spieck E."/>
            <person name="Streit W."/>
            <person name="Wagner M."/>
        </authorList>
    </citation>
    <scope>NUCLEOTIDE SEQUENCE [LARGE SCALE GENOMIC DNA]</scope>
    <source>
        <strain evidence="2">Ga9.2</strain>
    </source>
</reference>
<dbReference type="EMBL" id="CP002408">
    <property type="protein sequence ID" value="AFU58617.1"/>
    <property type="molecule type" value="Genomic_DNA"/>
</dbReference>
<sequence length="190" mass="20206">MVEGLPVCGFNITLRLLPLPLPPLPSLSLLLPELVETVIDAVAAVLLLAPSFTPKVKLSVLEKPAFGVQVRLGVVPERVPLKGPDTTENCSDTAAKLGWASGFMPLSVNATALSSFIEIDAVVATGAQASARALPLVTDPVNIQLHWMILMLPSLSMVPVVDIILRFMPELTVSESAEPSDRMPSLSAMY</sequence>
<protein>
    <submittedName>
        <fullName evidence="1">Uncharacterized protein</fullName>
    </submittedName>
</protein>
<evidence type="ECO:0000313" key="2">
    <source>
        <dbReference type="Proteomes" id="UP000008037"/>
    </source>
</evidence>
<evidence type="ECO:0000313" key="1">
    <source>
        <dbReference type="EMBL" id="AFU58617.1"/>
    </source>
</evidence>
<proteinExistence type="predicted"/>
<keyword evidence="2" id="KW-1185">Reference proteome</keyword>
<dbReference type="HOGENOM" id="CLU_1425129_0_0_2"/>
<dbReference type="InParanoid" id="K0IK06"/>